<keyword evidence="4" id="KW-0233">DNA recombination</keyword>
<dbReference type="GO" id="GO:0008907">
    <property type="term" value="F:integrase activity"/>
    <property type="evidence" value="ECO:0007669"/>
    <property type="project" value="InterPro"/>
</dbReference>
<evidence type="ECO:0000313" key="8">
    <source>
        <dbReference type="Proteomes" id="UP000186553"/>
    </source>
</evidence>
<dbReference type="Pfam" id="PF00589">
    <property type="entry name" value="Phage_integrase"/>
    <property type="match status" value="1"/>
</dbReference>
<evidence type="ECO:0000313" key="7">
    <source>
        <dbReference type="EMBL" id="ODA12649.1"/>
    </source>
</evidence>
<comment type="caution">
    <text evidence="7">The sequence shown here is derived from an EMBL/GenBank/DDBJ whole genome shotgun (WGS) entry which is preliminary data.</text>
</comment>
<reference evidence="7 8" key="1">
    <citation type="submission" date="2016-07" db="EMBL/GenBank/DDBJ databases">
        <title>Acinetobacter sp. ANC 4603.</title>
        <authorList>
            <person name="Radolfova-Krizova L."/>
            <person name="Nemec A."/>
        </authorList>
    </citation>
    <scope>NUCLEOTIDE SEQUENCE [LARGE SCALE GENOMIC DNA]</scope>
    <source>
        <strain evidence="7 8">ANC 4603</strain>
    </source>
</reference>
<keyword evidence="2" id="KW-0229">DNA integration</keyword>
<feature type="domain" description="Integrase lambda-type N-terminal DNA-binding" evidence="6">
    <location>
        <begin position="2"/>
        <end position="52"/>
    </location>
</feature>
<dbReference type="InterPro" id="IPR011010">
    <property type="entry name" value="DNA_brk_join_enz"/>
</dbReference>
<evidence type="ECO:0000256" key="4">
    <source>
        <dbReference type="ARBA" id="ARBA00023172"/>
    </source>
</evidence>
<dbReference type="RefSeq" id="WP_068887999.1">
    <property type="nucleotide sequence ID" value="NZ_CBCRUU010000012.1"/>
</dbReference>
<dbReference type="SUPFAM" id="SSF56349">
    <property type="entry name" value="DNA breaking-rejoining enzymes"/>
    <property type="match status" value="1"/>
</dbReference>
<feature type="domain" description="Tyr recombinase" evidence="5">
    <location>
        <begin position="185"/>
        <end position="353"/>
    </location>
</feature>
<keyword evidence="3" id="KW-0238">DNA-binding</keyword>
<accession>A0A1C3CVE0</accession>
<gene>
    <name evidence="7" type="ORF">BBP83_08785</name>
</gene>
<evidence type="ECO:0000259" key="5">
    <source>
        <dbReference type="Pfam" id="PF00589"/>
    </source>
</evidence>
<organism evidence="7 8">
    <name type="scientific">Acinetobacter celticus</name>
    <dbReference type="NCBI Taxonomy" id="1891224"/>
    <lineage>
        <taxon>Bacteria</taxon>
        <taxon>Pseudomonadati</taxon>
        <taxon>Pseudomonadota</taxon>
        <taxon>Gammaproteobacteria</taxon>
        <taxon>Moraxellales</taxon>
        <taxon>Moraxellaceae</taxon>
        <taxon>Acinetobacter</taxon>
    </lineage>
</organism>
<dbReference type="InterPro" id="IPR015094">
    <property type="entry name" value="Integrase_lambda-typ_DNA-bd_N"/>
</dbReference>
<evidence type="ECO:0000256" key="3">
    <source>
        <dbReference type="ARBA" id="ARBA00023125"/>
    </source>
</evidence>
<dbReference type="Gene3D" id="1.10.150.130">
    <property type="match status" value="1"/>
</dbReference>
<dbReference type="Proteomes" id="UP000186553">
    <property type="component" value="Unassembled WGS sequence"/>
</dbReference>
<dbReference type="EMBL" id="MBDL01000010">
    <property type="protein sequence ID" value="ODA12649.1"/>
    <property type="molecule type" value="Genomic_DNA"/>
</dbReference>
<dbReference type="Gene3D" id="1.10.443.10">
    <property type="entry name" value="Intergrase catalytic core"/>
    <property type="match status" value="1"/>
</dbReference>
<evidence type="ECO:0000256" key="2">
    <source>
        <dbReference type="ARBA" id="ARBA00022908"/>
    </source>
</evidence>
<dbReference type="STRING" id="1891224.BBP83_08785"/>
<dbReference type="GO" id="GO:0006310">
    <property type="term" value="P:DNA recombination"/>
    <property type="evidence" value="ECO:0007669"/>
    <property type="project" value="UniProtKB-KW"/>
</dbReference>
<dbReference type="OrthoDB" id="8781634at2"/>
<sequence length="374" mass="42556">MSRPRVKRNKDLPSNLYRNGVNTWKYRHPLTGVWHSMGADKAKAIAAARKLNDILIPTTDLVSVVMGEVTFGEFSKKFLSEKRRKDGRQLAPNSIRTYTHSLSRCAEWDDKSLSAITLFMTNKLLEGLPASTSIETRSLLVQIFDLAISKGLVTENPAAQTIKRFRVKQRKRHTLEGLAMIRGASPQWLQNAIDLAMLTTQRRIDIIQMKWSDIRDDYLHVAQEKTTDDPEDEFELLEGAGYVRIKVNNELQKVLDRCKDNVISPFIIHRVPKGKTKNKGQAKEHWTQLEAQYVSREFLNAIKQSGAYPELSGRQLPSFHEIRALSIHLHKKAGKSAQTLAGHSTEKMTEMYASGHEIIWNDADIGIDLPFKDK</sequence>
<dbReference type="Gene3D" id="3.30.160.60">
    <property type="entry name" value="Classic Zinc Finger"/>
    <property type="match status" value="1"/>
</dbReference>
<proteinExistence type="inferred from homology"/>
<comment type="similarity">
    <text evidence="1">Belongs to the 'phage' integrase family.</text>
</comment>
<dbReference type="InterPro" id="IPR010998">
    <property type="entry name" value="Integrase_recombinase_N"/>
</dbReference>
<protein>
    <submittedName>
        <fullName evidence="7">Integrase</fullName>
    </submittedName>
</protein>
<dbReference type="SUPFAM" id="SSF54171">
    <property type="entry name" value="DNA-binding domain"/>
    <property type="match status" value="1"/>
</dbReference>
<dbReference type="InterPro" id="IPR016177">
    <property type="entry name" value="DNA-bd_dom_sf"/>
</dbReference>
<dbReference type="Pfam" id="PF09003">
    <property type="entry name" value="Arm-DNA-bind_1"/>
    <property type="match status" value="1"/>
</dbReference>
<dbReference type="AlphaFoldDB" id="A0A1C3CVE0"/>
<keyword evidence="8" id="KW-1185">Reference proteome</keyword>
<name>A0A1C3CVE0_9GAMM</name>
<dbReference type="InterPro" id="IPR002104">
    <property type="entry name" value="Integrase_catalytic"/>
</dbReference>
<dbReference type="InterPro" id="IPR013762">
    <property type="entry name" value="Integrase-like_cat_sf"/>
</dbReference>
<dbReference type="GO" id="GO:0003677">
    <property type="term" value="F:DNA binding"/>
    <property type="evidence" value="ECO:0007669"/>
    <property type="project" value="UniProtKB-KW"/>
</dbReference>
<evidence type="ECO:0000259" key="6">
    <source>
        <dbReference type="Pfam" id="PF09003"/>
    </source>
</evidence>
<evidence type="ECO:0000256" key="1">
    <source>
        <dbReference type="ARBA" id="ARBA00008857"/>
    </source>
</evidence>